<organism evidence="1 2">
    <name type="scientific">Leucogyrophana mollusca</name>
    <dbReference type="NCBI Taxonomy" id="85980"/>
    <lineage>
        <taxon>Eukaryota</taxon>
        <taxon>Fungi</taxon>
        <taxon>Dikarya</taxon>
        <taxon>Basidiomycota</taxon>
        <taxon>Agaricomycotina</taxon>
        <taxon>Agaricomycetes</taxon>
        <taxon>Agaricomycetidae</taxon>
        <taxon>Boletales</taxon>
        <taxon>Boletales incertae sedis</taxon>
        <taxon>Leucogyrophana</taxon>
    </lineage>
</organism>
<dbReference type="EMBL" id="MU267321">
    <property type="protein sequence ID" value="KAH7917047.1"/>
    <property type="molecule type" value="Genomic_DNA"/>
</dbReference>
<keyword evidence="2" id="KW-1185">Reference proteome</keyword>
<dbReference type="Proteomes" id="UP000790709">
    <property type="component" value="Unassembled WGS sequence"/>
</dbReference>
<reference evidence="1" key="1">
    <citation type="journal article" date="2021" name="New Phytol.">
        <title>Evolutionary innovations through gain and loss of genes in the ectomycorrhizal Boletales.</title>
        <authorList>
            <person name="Wu G."/>
            <person name="Miyauchi S."/>
            <person name="Morin E."/>
            <person name="Kuo A."/>
            <person name="Drula E."/>
            <person name="Varga T."/>
            <person name="Kohler A."/>
            <person name="Feng B."/>
            <person name="Cao Y."/>
            <person name="Lipzen A."/>
            <person name="Daum C."/>
            <person name="Hundley H."/>
            <person name="Pangilinan J."/>
            <person name="Johnson J."/>
            <person name="Barry K."/>
            <person name="LaButti K."/>
            <person name="Ng V."/>
            <person name="Ahrendt S."/>
            <person name="Min B."/>
            <person name="Choi I.G."/>
            <person name="Park H."/>
            <person name="Plett J.M."/>
            <person name="Magnuson J."/>
            <person name="Spatafora J.W."/>
            <person name="Nagy L.G."/>
            <person name="Henrissat B."/>
            <person name="Grigoriev I.V."/>
            <person name="Yang Z.L."/>
            <person name="Xu J."/>
            <person name="Martin F.M."/>
        </authorList>
    </citation>
    <scope>NUCLEOTIDE SEQUENCE</scope>
    <source>
        <strain evidence="1">KUC20120723A-06</strain>
    </source>
</reference>
<proteinExistence type="predicted"/>
<gene>
    <name evidence="1" type="ORF">BV22DRAFT_1135748</name>
</gene>
<accession>A0ACB8AUL3</accession>
<comment type="caution">
    <text evidence="1">The sequence shown here is derived from an EMBL/GenBank/DDBJ whole genome shotgun (WGS) entry which is preliminary data.</text>
</comment>
<name>A0ACB8AUL3_9AGAM</name>
<sequence length="392" mass="41261">MSSTSFSSPAAIVRLLDLVKNNMKALPYPDVEGFKKFTGLATVAVESMESLVLFVLVYARDLAHRAGAAKALLVWKLNDIVADESLQLPMSCSVTPDSPSILPMRPLSIIGLLSMLANSSVADSLPPSNMVAPAVPVPAPVFSIPSLLAPPWVVDSSPGADMVAVSIFHLSPTASPSPVRAPSLPPSLPRTNKPLFLPLSPCVCSPPTTPACLVTPVAVAILEPPRSPSPASPMEVEEVNPSVVIKHRKDATVVVSIAHHYWEHHDDIARNAKVNVLANKSSGTSKPSGNSSSKGNTSASSSNSSKLKPSNSGSSNSNSNSSSTANSVSHSGNNMEIASKLGKDGKLLPAEHEQRIRPAHQPKIARSNLVDMRFLSIWARSVLRAGPGLEDM</sequence>
<evidence type="ECO:0000313" key="2">
    <source>
        <dbReference type="Proteomes" id="UP000790709"/>
    </source>
</evidence>
<protein>
    <submittedName>
        <fullName evidence="1">Uncharacterized protein</fullName>
    </submittedName>
</protein>
<evidence type="ECO:0000313" key="1">
    <source>
        <dbReference type="EMBL" id="KAH7917047.1"/>
    </source>
</evidence>